<evidence type="ECO:0000256" key="3">
    <source>
        <dbReference type="ARBA" id="ARBA00012457"/>
    </source>
</evidence>
<keyword evidence="4" id="KW-0808">Transferase</keyword>
<dbReference type="OrthoDB" id="532420at2759"/>
<accession>A0A835XXF4</accession>
<evidence type="ECO:0000256" key="6">
    <source>
        <dbReference type="ARBA" id="ARBA00048493"/>
    </source>
</evidence>
<dbReference type="SUPFAM" id="SSF53448">
    <property type="entry name" value="Nucleotide-diphospho-sugar transferases"/>
    <property type="match status" value="1"/>
</dbReference>
<dbReference type="EMBL" id="JAEHOE010000058">
    <property type="protein sequence ID" value="KAG2490778.1"/>
    <property type="molecule type" value="Genomic_DNA"/>
</dbReference>
<dbReference type="Pfam" id="PF01704">
    <property type="entry name" value="UDPGP"/>
    <property type="match status" value="1"/>
</dbReference>
<dbReference type="Gene3D" id="3.90.550.10">
    <property type="entry name" value="Spore Coat Polysaccharide Biosynthesis Protein SpsA, Chain A"/>
    <property type="match status" value="1"/>
</dbReference>
<dbReference type="PANTHER" id="PTHR11952">
    <property type="entry name" value="UDP- GLUCOSE PYROPHOSPHORYLASE"/>
    <property type="match status" value="1"/>
</dbReference>
<evidence type="ECO:0000256" key="2">
    <source>
        <dbReference type="ARBA" id="ARBA00010401"/>
    </source>
</evidence>
<keyword evidence="5" id="KW-0548">Nucleotidyltransferase</keyword>
<dbReference type="AlphaFoldDB" id="A0A835XXF4"/>
<proteinExistence type="inferred from homology"/>
<organism evidence="7 8">
    <name type="scientific">Edaphochlamys debaryana</name>
    <dbReference type="NCBI Taxonomy" id="47281"/>
    <lineage>
        <taxon>Eukaryota</taxon>
        <taxon>Viridiplantae</taxon>
        <taxon>Chlorophyta</taxon>
        <taxon>core chlorophytes</taxon>
        <taxon>Chlorophyceae</taxon>
        <taxon>CS clade</taxon>
        <taxon>Chlamydomonadales</taxon>
        <taxon>Chlamydomonadales incertae sedis</taxon>
        <taxon>Edaphochlamys</taxon>
    </lineage>
</organism>
<protein>
    <recommendedName>
        <fullName evidence="3">UDP-N-acetylglucosamine diphosphorylase</fullName>
        <ecNumber evidence="3">2.7.7.23</ecNumber>
    </recommendedName>
</protein>
<comment type="catalytic activity">
    <reaction evidence="6">
        <text>N-acetyl-alpha-D-glucosamine 1-phosphate + UTP + H(+) = UDP-N-acetyl-alpha-D-glucosamine + diphosphate</text>
        <dbReference type="Rhea" id="RHEA:13509"/>
        <dbReference type="ChEBI" id="CHEBI:15378"/>
        <dbReference type="ChEBI" id="CHEBI:33019"/>
        <dbReference type="ChEBI" id="CHEBI:46398"/>
        <dbReference type="ChEBI" id="CHEBI:57705"/>
        <dbReference type="ChEBI" id="CHEBI:57776"/>
        <dbReference type="EC" id="2.7.7.23"/>
    </reaction>
</comment>
<gene>
    <name evidence="7" type="ORF">HYH03_010701</name>
</gene>
<comment type="caution">
    <text evidence="7">The sequence shown here is derived from an EMBL/GenBank/DDBJ whole genome shotgun (WGS) entry which is preliminary data.</text>
</comment>
<reference evidence="7" key="1">
    <citation type="journal article" date="2020" name="bioRxiv">
        <title>Comparative genomics of Chlamydomonas.</title>
        <authorList>
            <person name="Craig R.J."/>
            <person name="Hasan A.R."/>
            <person name="Ness R.W."/>
            <person name="Keightley P.D."/>
        </authorList>
    </citation>
    <scope>NUCLEOTIDE SEQUENCE</scope>
    <source>
        <strain evidence="7">CCAP 11/70</strain>
    </source>
</reference>
<name>A0A835XXF4_9CHLO</name>
<evidence type="ECO:0000256" key="1">
    <source>
        <dbReference type="ARBA" id="ARBA00005208"/>
    </source>
</evidence>
<dbReference type="InterPro" id="IPR029044">
    <property type="entry name" value="Nucleotide-diphossugar_trans"/>
</dbReference>
<sequence>MTAEGLKERAERARAAADAAGQGHVFDNWASLSDGDKERLLAELEPLDYSYLSRVFASSMASPSSSFEGVEPATDVLRLADVTPAQAAEWAQHGYRLIAEGRVAVLLLAGGQGTRLGSSAPKGCYDIGLPSHKSLFQLQAERLLRLQALAAHANGTPAAAIKPLKWLVMTSAFTHAETLAHFEAHGYFGLAREQVVFFQQGFLPAFTEQGKLILDTPCSLAKAPDGNGGVYLSLARSGVLDALAAAGVEALDCYCVDNALARLGDPRFVGYCHGVARADVGARVVAKAHPEEKVGVFARRRADPSDPASPSSLAVLEYSELNPQLASATDPATGRLFFNWSNICMHYFSLPWLKKIAAELLAGGGSPYHVARKKIPSVSGPVAGVKLELFIFDTFGMAAASTALVEVERSSEFGPVKNAPGSASDSPDTARAALLALGARWVEAAGGKVEGGQGVEVSPLCSYGGEGLEQLVGGKVLQGPLAPELQQPAQD</sequence>
<dbReference type="InterPro" id="IPR039741">
    <property type="entry name" value="UDP-sugar_pyrophosphorylase"/>
</dbReference>
<evidence type="ECO:0000313" key="7">
    <source>
        <dbReference type="EMBL" id="KAG2490778.1"/>
    </source>
</evidence>
<keyword evidence="8" id="KW-1185">Reference proteome</keyword>
<comment type="similarity">
    <text evidence="2">Belongs to the UDPGP type 1 family.</text>
</comment>
<evidence type="ECO:0000256" key="5">
    <source>
        <dbReference type="ARBA" id="ARBA00022695"/>
    </source>
</evidence>
<evidence type="ECO:0000256" key="4">
    <source>
        <dbReference type="ARBA" id="ARBA00022679"/>
    </source>
</evidence>
<dbReference type="PANTHER" id="PTHR11952:SF2">
    <property type="entry name" value="LD24639P"/>
    <property type="match status" value="1"/>
</dbReference>
<dbReference type="GO" id="GO:0006048">
    <property type="term" value="P:UDP-N-acetylglucosamine biosynthetic process"/>
    <property type="evidence" value="ECO:0007669"/>
    <property type="project" value="TreeGrafter"/>
</dbReference>
<comment type="pathway">
    <text evidence="1">Nucleotide-sugar biosynthesis; UDP-N-acetyl-alpha-D-glucosamine biosynthesis; UDP-N-acetyl-alpha-D-glucosamine from N-acetyl-alpha-D-glucosamine 1-phosphate: step 1/1.</text>
</comment>
<dbReference type="InterPro" id="IPR002618">
    <property type="entry name" value="UDPGP_fam"/>
</dbReference>
<evidence type="ECO:0000313" key="8">
    <source>
        <dbReference type="Proteomes" id="UP000612055"/>
    </source>
</evidence>
<dbReference type="GO" id="GO:0003977">
    <property type="term" value="F:UDP-N-acetylglucosamine diphosphorylase activity"/>
    <property type="evidence" value="ECO:0007669"/>
    <property type="project" value="UniProtKB-EC"/>
</dbReference>
<dbReference type="CDD" id="cd04193">
    <property type="entry name" value="UDPGlcNAc_PPase"/>
    <property type="match status" value="1"/>
</dbReference>
<dbReference type="EC" id="2.7.7.23" evidence="3"/>
<dbReference type="Proteomes" id="UP000612055">
    <property type="component" value="Unassembled WGS sequence"/>
</dbReference>